<organism evidence="1 2">
    <name type="scientific">Kibdelosporangium lantanae</name>
    <dbReference type="NCBI Taxonomy" id="1497396"/>
    <lineage>
        <taxon>Bacteria</taxon>
        <taxon>Bacillati</taxon>
        <taxon>Actinomycetota</taxon>
        <taxon>Actinomycetes</taxon>
        <taxon>Pseudonocardiales</taxon>
        <taxon>Pseudonocardiaceae</taxon>
        <taxon>Kibdelosporangium</taxon>
    </lineage>
</organism>
<reference evidence="2" key="1">
    <citation type="journal article" date="2019" name="Int. J. Syst. Evol. Microbiol.">
        <title>The Global Catalogue of Microorganisms (GCM) 10K type strain sequencing project: providing services to taxonomists for standard genome sequencing and annotation.</title>
        <authorList>
            <consortium name="The Broad Institute Genomics Platform"/>
            <consortium name="The Broad Institute Genome Sequencing Center for Infectious Disease"/>
            <person name="Wu L."/>
            <person name="Ma J."/>
        </authorList>
    </citation>
    <scope>NUCLEOTIDE SEQUENCE [LARGE SCALE GENOMIC DNA]</scope>
    <source>
        <strain evidence="2">JCM 31486</strain>
    </source>
</reference>
<comment type="caution">
    <text evidence="1">The sequence shown here is derived from an EMBL/GenBank/DDBJ whole genome shotgun (WGS) entry which is preliminary data.</text>
</comment>
<evidence type="ECO:0000313" key="1">
    <source>
        <dbReference type="EMBL" id="MFD1044498.1"/>
    </source>
</evidence>
<proteinExistence type="predicted"/>
<keyword evidence="2" id="KW-1185">Reference proteome</keyword>
<evidence type="ECO:0000313" key="2">
    <source>
        <dbReference type="Proteomes" id="UP001597045"/>
    </source>
</evidence>
<protein>
    <submittedName>
        <fullName evidence="1">Uncharacterized protein</fullName>
    </submittedName>
</protein>
<sequence>MEDGLPKKVAGQLTIFVGRDVTQDSSFFASGRDFNCAHVIVNQFGGGATATRTPS</sequence>
<dbReference type="Proteomes" id="UP001597045">
    <property type="component" value="Unassembled WGS sequence"/>
</dbReference>
<accession>A0ABW3M1K7</accession>
<dbReference type="EMBL" id="JBHTIS010000065">
    <property type="protein sequence ID" value="MFD1044498.1"/>
    <property type="molecule type" value="Genomic_DNA"/>
</dbReference>
<gene>
    <name evidence="1" type="ORF">ACFQ1S_02285</name>
</gene>
<name>A0ABW3M1K7_9PSEU</name>